<dbReference type="InterPro" id="IPR050300">
    <property type="entry name" value="GDXG_lipolytic_enzyme"/>
</dbReference>
<name>A0A369B714_9BACL</name>
<keyword evidence="1" id="KW-0378">Hydrolase</keyword>
<reference evidence="4 5" key="1">
    <citation type="submission" date="2018-07" db="EMBL/GenBank/DDBJ databases">
        <title>Genomic Encyclopedia of Type Strains, Phase III (KMG-III): the genomes of soil and plant-associated and newly described type strains.</title>
        <authorList>
            <person name="Whitman W."/>
        </authorList>
    </citation>
    <scope>NUCLEOTIDE SEQUENCE [LARGE SCALE GENOMIC DNA]</scope>
    <source>
        <strain evidence="4 5">CECT 8333</strain>
    </source>
</reference>
<dbReference type="SUPFAM" id="SSF53474">
    <property type="entry name" value="alpha/beta-Hydrolases"/>
    <property type="match status" value="1"/>
</dbReference>
<dbReference type="InterPro" id="IPR029058">
    <property type="entry name" value="AB_hydrolase_fold"/>
</dbReference>
<dbReference type="Proteomes" id="UP000253090">
    <property type="component" value="Unassembled WGS sequence"/>
</dbReference>
<evidence type="ECO:0000259" key="3">
    <source>
        <dbReference type="Pfam" id="PF20434"/>
    </source>
</evidence>
<comment type="caution">
    <text evidence="4">The sequence shown here is derived from an EMBL/GenBank/DDBJ whole genome shotgun (WGS) entry which is preliminary data.</text>
</comment>
<gene>
    <name evidence="4" type="ORF">DFP94_11228</name>
</gene>
<feature type="transmembrane region" description="Helical" evidence="2">
    <location>
        <begin position="12"/>
        <end position="32"/>
    </location>
</feature>
<keyword evidence="2" id="KW-1133">Transmembrane helix</keyword>
<dbReference type="OrthoDB" id="9815425at2"/>
<sequence length="325" mass="35861">MSKDKKKGNKAGMFILLCVGAFIVSFVGSAIFKVTYTSPELNKYSVDWDEEIGTTYTDIAYGDGEANKFDLYVPADHTKETYGLVVYLHAGGFTTGDKSDDASMLQWLTSKGYVAAGINYTLRDEEHPETNVYSQSMEIKSSIPAIVKEAKKLGYNLDSMAISGGSAGGTLAMLYAYRDADESPIPVKMLFEAVGPSSFYPEDWSVYGLDQNPEAAAGLFSIMAGTEITADMLGTEAYEETIKPISAYMWVNENSVPTVSAYGVYDKVCPFDTVKHLINALEENNVTHEYIEFPHSGHALQNDNALYVKYMETVEKYLDTYIPVK</sequence>
<dbReference type="PANTHER" id="PTHR48081">
    <property type="entry name" value="AB HYDROLASE SUPERFAMILY PROTEIN C4A8.06C"/>
    <property type="match status" value="1"/>
</dbReference>
<keyword evidence="2" id="KW-0472">Membrane</keyword>
<proteinExistence type="predicted"/>
<dbReference type="RefSeq" id="WP_114498367.1">
    <property type="nucleotide sequence ID" value="NZ_QPJW01000012.1"/>
</dbReference>
<dbReference type="GO" id="GO:0016787">
    <property type="term" value="F:hydrolase activity"/>
    <property type="evidence" value="ECO:0007669"/>
    <property type="project" value="UniProtKB-KW"/>
</dbReference>
<feature type="domain" description="BD-FAE-like" evidence="3">
    <location>
        <begin position="70"/>
        <end position="281"/>
    </location>
</feature>
<evidence type="ECO:0000256" key="2">
    <source>
        <dbReference type="SAM" id="Phobius"/>
    </source>
</evidence>
<accession>A0A369B714</accession>
<evidence type="ECO:0000313" key="5">
    <source>
        <dbReference type="Proteomes" id="UP000253090"/>
    </source>
</evidence>
<protein>
    <submittedName>
        <fullName evidence="4">Acetyl esterase/lipase</fullName>
    </submittedName>
</protein>
<dbReference type="InterPro" id="IPR049492">
    <property type="entry name" value="BD-FAE-like_dom"/>
</dbReference>
<organism evidence="4 5">
    <name type="scientific">Fontibacillus phaseoli</name>
    <dbReference type="NCBI Taxonomy" id="1416533"/>
    <lineage>
        <taxon>Bacteria</taxon>
        <taxon>Bacillati</taxon>
        <taxon>Bacillota</taxon>
        <taxon>Bacilli</taxon>
        <taxon>Bacillales</taxon>
        <taxon>Paenibacillaceae</taxon>
        <taxon>Fontibacillus</taxon>
    </lineage>
</organism>
<dbReference type="Gene3D" id="3.40.50.1820">
    <property type="entry name" value="alpha/beta hydrolase"/>
    <property type="match status" value="1"/>
</dbReference>
<evidence type="ECO:0000313" key="4">
    <source>
        <dbReference type="EMBL" id="RCX16408.1"/>
    </source>
</evidence>
<dbReference type="AlphaFoldDB" id="A0A369B714"/>
<evidence type="ECO:0000256" key="1">
    <source>
        <dbReference type="ARBA" id="ARBA00022801"/>
    </source>
</evidence>
<dbReference type="EMBL" id="QPJW01000012">
    <property type="protein sequence ID" value="RCX16408.1"/>
    <property type="molecule type" value="Genomic_DNA"/>
</dbReference>
<keyword evidence="5" id="KW-1185">Reference proteome</keyword>
<dbReference type="Pfam" id="PF20434">
    <property type="entry name" value="BD-FAE"/>
    <property type="match status" value="1"/>
</dbReference>
<keyword evidence="2" id="KW-0812">Transmembrane</keyword>